<dbReference type="Proteomes" id="UP001595583">
    <property type="component" value="Unassembled WGS sequence"/>
</dbReference>
<proteinExistence type="predicted"/>
<feature type="region of interest" description="Disordered" evidence="1">
    <location>
        <begin position="99"/>
        <end position="131"/>
    </location>
</feature>
<accession>A0ABV7K5P4</accession>
<reference evidence="3" key="1">
    <citation type="journal article" date="2019" name="Int. J. Syst. Evol. Microbiol.">
        <title>The Global Catalogue of Microorganisms (GCM) 10K type strain sequencing project: providing services to taxonomists for standard genome sequencing and annotation.</title>
        <authorList>
            <consortium name="The Broad Institute Genomics Platform"/>
            <consortium name="The Broad Institute Genome Sequencing Center for Infectious Disease"/>
            <person name="Wu L."/>
            <person name="Ma J."/>
        </authorList>
    </citation>
    <scope>NUCLEOTIDE SEQUENCE [LARGE SCALE GENOMIC DNA]</scope>
    <source>
        <strain evidence="3">KCTC 52165</strain>
    </source>
</reference>
<evidence type="ECO:0000313" key="2">
    <source>
        <dbReference type="EMBL" id="MFC3205321.1"/>
    </source>
</evidence>
<comment type="caution">
    <text evidence="2">The sequence shown here is derived from an EMBL/GenBank/DDBJ whole genome shotgun (WGS) entry which is preliminary data.</text>
</comment>
<name>A0ABV7K5P4_9HYPH</name>
<evidence type="ECO:0000313" key="3">
    <source>
        <dbReference type="Proteomes" id="UP001595583"/>
    </source>
</evidence>
<dbReference type="EMBL" id="JBHRTK010000003">
    <property type="protein sequence ID" value="MFC3205321.1"/>
    <property type="molecule type" value="Genomic_DNA"/>
</dbReference>
<keyword evidence="3" id="KW-1185">Reference proteome</keyword>
<organism evidence="2 3">
    <name type="scientific">Aquamicrobium soli</name>
    <dbReference type="NCBI Taxonomy" id="1811518"/>
    <lineage>
        <taxon>Bacteria</taxon>
        <taxon>Pseudomonadati</taxon>
        <taxon>Pseudomonadota</taxon>
        <taxon>Alphaproteobacteria</taxon>
        <taxon>Hyphomicrobiales</taxon>
        <taxon>Phyllobacteriaceae</taxon>
        <taxon>Aquamicrobium</taxon>
    </lineage>
</organism>
<evidence type="ECO:0008006" key="4">
    <source>
        <dbReference type="Google" id="ProtNLM"/>
    </source>
</evidence>
<gene>
    <name evidence="2" type="ORF">ACFOHJ_03780</name>
</gene>
<sequence>MTTRQQRLKKLVAVQEQLKALHETRRATLLADAHAAEAEARALAERFDEPNSLSGLFPDLYNRRIAGAVQRQQQSLDDARREAGLVAAATARANMVERAYKEVSRRDERERSDRDRLDLIANRRPTGPDAS</sequence>
<feature type="compositionally biased region" description="Basic and acidic residues" evidence="1">
    <location>
        <begin position="99"/>
        <end position="118"/>
    </location>
</feature>
<protein>
    <recommendedName>
        <fullName evidence="4">Flagellar FliJ protein</fullName>
    </recommendedName>
</protein>
<dbReference type="RefSeq" id="WP_378218682.1">
    <property type="nucleotide sequence ID" value="NZ_JBHRTK010000003.1"/>
</dbReference>
<evidence type="ECO:0000256" key="1">
    <source>
        <dbReference type="SAM" id="MobiDB-lite"/>
    </source>
</evidence>